<dbReference type="Proteomes" id="UP000278085">
    <property type="component" value="Unassembled WGS sequence"/>
</dbReference>
<keyword evidence="2" id="KW-1185">Reference proteome</keyword>
<comment type="caution">
    <text evidence="1">The sequence shown here is derived from an EMBL/GenBank/DDBJ whole genome shotgun (WGS) entry which is preliminary data.</text>
</comment>
<sequence>MIHTTLGGADDDIFSGLRYNLLSAPSPLQTSSRALDGAAGRSGLSLGTFSVSLVAVRPLGKDSKPVALTHQVKRVSFLFPQHASFGQMGGDVLVQNTRETAHFPFSAEAVGPAGWAAAGIALAVPAPQRRALSLDPGQPGLTCEMLCQPFVVGPAPGADEVLLAPWESLTFTTSEAVLTTRPGAAMVYVVEELYNLKTRATLVRTLYLPVPLMPSDTFIAAFGPDQAVHMANAHGQADVALRWQYQGAPDARALAGALAYTVLDERDGRARERVLELDDAQLRLGVLPLNGLNCATALTLRLRLAGETVDCAELRSAVHIVNPSPRFHQVSTGGLRLLAEPGAAGVRGLANPPQLLPRNGMRGRAAGDGMLLAQVSVKEEFESAAPMGEQFGALRDSPRAVLSVTVSHPGPPGSPPRHARYRTAASLVRLRQDPANPQAGTQTLSLSNGALCIPVPDGSVVTCDPGQYGDMERWFDWRFEFVPLGPSSTLQPD</sequence>
<gene>
    <name evidence="1" type="ORF">EJB06_02755</name>
</gene>
<accession>A0A430HUM0</accession>
<dbReference type="RefSeq" id="WP_126072449.1">
    <property type="nucleotide sequence ID" value="NZ_CP051166.1"/>
</dbReference>
<proteinExistence type="predicted"/>
<evidence type="ECO:0000313" key="1">
    <source>
        <dbReference type="EMBL" id="RSZ61064.1"/>
    </source>
</evidence>
<protein>
    <submittedName>
        <fullName evidence="1">Uncharacterized protein</fullName>
    </submittedName>
</protein>
<evidence type="ECO:0000313" key="2">
    <source>
        <dbReference type="Proteomes" id="UP000278085"/>
    </source>
</evidence>
<reference evidence="1 2" key="1">
    <citation type="submission" date="2018-12" db="EMBL/GenBank/DDBJ databases">
        <authorList>
            <person name="Yang E."/>
        </authorList>
    </citation>
    <scope>NUCLEOTIDE SEQUENCE [LARGE SCALE GENOMIC DNA]</scope>
    <source>
        <strain evidence="1 2">SOD</strain>
    </source>
</reference>
<dbReference type="EMBL" id="RXLQ01000001">
    <property type="protein sequence ID" value="RSZ61064.1"/>
    <property type="molecule type" value="Genomic_DNA"/>
</dbReference>
<dbReference type="AlphaFoldDB" id="A0A430HUM0"/>
<name>A0A430HUM0_9BURK</name>
<organism evidence="1 2">
    <name type="scientific">Massilia atriviolacea</name>
    <dbReference type="NCBI Taxonomy" id="2495579"/>
    <lineage>
        <taxon>Bacteria</taxon>
        <taxon>Pseudomonadati</taxon>
        <taxon>Pseudomonadota</taxon>
        <taxon>Betaproteobacteria</taxon>
        <taxon>Burkholderiales</taxon>
        <taxon>Oxalobacteraceae</taxon>
        <taxon>Telluria group</taxon>
        <taxon>Massilia</taxon>
    </lineage>
</organism>